<dbReference type="EMBL" id="NRRV01000011">
    <property type="protein sequence ID" value="MBK1630382.1"/>
    <property type="molecule type" value="Genomic_DNA"/>
</dbReference>
<keyword evidence="1" id="KW-0732">Signal</keyword>
<protein>
    <submittedName>
        <fullName evidence="2">ATP-dependent DNA ligase</fullName>
    </submittedName>
</protein>
<evidence type="ECO:0000313" key="3">
    <source>
        <dbReference type="Proteomes" id="UP000748752"/>
    </source>
</evidence>
<dbReference type="InterPro" id="IPR019613">
    <property type="entry name" value="DUF4198"/>
</dbReference>
<dbReference type="Pfam" id="PF10670">
    <property type="entry name" value="DUF4198"/>
    <property type="match status" value="1"/>
</dbReference>
<keyword evidence="3" id="KW-1185">Reference proteome</keyword>
<organism evidence="2 3">
    <name type="scientific">Thiohalocapsa halophila</name>
    <dbReference type="NCBI Taxonomy" id="69359"/>
    <lineage>
        <taxon>Bacteria</taxon>
        <taxon>Pseudomonadati</taxon>
        <taxon>Pseudomonadota</taxon>
        <taxon>Gammaproteobacteria</taxon>
        <taxon>Chromatiales</taxon>
        <taxon>Chromatiaceae</taxon>
        <taxon>Thiohalocapsa</taxon>
    </lineage>
</organism>
<gene>
    <name evidence="2" type="ORF">CKO31_06400</name>
</gene>
<reference evidence="2 3" key="1">
    <citation type="journal article" date="2020" name="Microorganisms">
        <title>Osmotic Adaptation and Compatible Solute Biosynthesis of Phototrophic Bacteria as Revealed from Genome Analyses.</title>
        <authorList>
            <person name="Imhoff J.F."/>
            <person name="Rahn T."/>
            <person name="Kunzel S."/>
            <person name="Keller A."/>
            <person name="Neulinger S.C."/>
        </authorList>
    </citation>
    <scope>NUCLEOTIDE SEQUENCE [LARGE SCALE GENOMIC DNA]</scope>
    <source>
        <strain evidence="2 3">DSM 6210</strain>
    </source>
</reference>
<dbReference type="Proteomes" id="UP000748752">
    <property type="component" value="Unassembled WGS sequence"/>
</dbReference>
<comment type="caution">
    <text evidence="2">The sequence shown here is derived from an EMBL/GenBank/DDBJ whole genome shotgun (WGS) entry which is preliminary data.</text>
</comment>
<keyword evidence="2" id="KW-0436">Ligase</keyword>
<evidence type="ECO:0000313" key="2">
    <source>
        <dbReference type="EMBL" id="MBK1630382.1"/>
    </source>
</evidence>
<name>A0ABS1CEQ7_9GAMM</name>
<feature type="signal peptide" evidence="1">
    <location>
        <begin position="1"/>
        <end position="28"/>
    </location>
</feature>
<sequence length="263" mass="28296">MPARRARRAVLSALLLTPLLAVPPAATAHFQELIPSTEIVDADTGGELSMALTFTHPMEQGPAMAMGEPAAFGVLTADGKQDLKEALEPTQVDGKAAYRASYEVPGPGGYIFYVEPAPYWEPAEGVMIVHYTKTVVDAYGAEAGWDRMVGLPVEIEPLTRPYGLWTGNVFTGVIKKGGEPVPFAEVEVEWRNDGSVEPPAAPFVTQVLKADANGVFSYAMPRAGWWGFAALIEGDEPMQNPDGEDVPVEEGALIWVRARDMAP</sequence>
<evidence type="ECO:0000256" key="1">
    <source>
        <dbReference type="SAM" id="SignalP"/>
    </source>
</evidence>
<proteinExistence type="predicted"/>
<accession>A0ABS1CEQ7</accession>
<dbReference type="GO" id="GO:0016874">
    <property type="term" value="F:ligase activity"/>
    <property type="evidence" value="ECO:0007669"/>
    <property type="project" value="UniProtKB-KW"/>
</dbReference>
<feature type="chain" id="PRO_5047250220" evidence="1">
    <location>
        <begin position="29"/>
        <end position="263"/>
    </location>
</feature>